<dbReference type="OrthoDB" id="2801792at2759"/>
<gene>
    <name evidence="4" type="ORF">AMATHDRAFT_65441</name>
</gene>
<dbReference type="PROSITE" id="PS50157">
    <property type="entry name" value="ZINC_FINGER_C2H2_2"/>
    <property type="match status" value="1"/>
</dbReference>
<keyword evidence="5" id="KW-1185">Reference proteome</keyword>
<dbReference type="EMBL" id="KZ302062">
    <property type="protein sequence ID" value="PFH48444.1"/>
    <property type="molecule type" value="Genomic_DNA"/>
</dbReference>
<reference evidence="4 5" key="1">
    <citation type="submission" date="2014-02" db="EMBL/GenBank/DDBJ databases">
        <title>Transposable element dynamics among asymbiotic and ectomycorrhizal Amanita fungi.</title>
        <authorList>
            <consortium name="DOE Joint Genome Institute"/>
            <person name="Hess J."/>
            <person name="Skrede I."/>
            <person name="Wolfe B."/>
            <person name="LaButti K."/>
            <person name="Ohm R.A."/>
            <person name="Grigoriev I.V."/>
            <person name="Pringle A."/>
        </authorList>
    </citation>
    <scope>NUCLEOTIDE SEQUENCE [LARGE SCALE GENOMIC DNA]</scope>
    <source>
        <strain evidence="4 5">SKay4041</strain>
    </source>
</reference>
<organism evidence="4 5">
    <name type="scientific">Amanita thiersii Skay4041</name>
    <dbReference type="NCBI Taxonomy" id="703135"/>
    <lineage>
        <taxon>Eukaryota</taxon>
        <taxon>Fungi</taxon>
        <taxon>Dikarya</taxon>
        <taxon>Basidiomycota</taxon>
        <taxon>Agaricomycotina</taxon>
        <taxon>Agaricomycetes</taxon>
        <taxon>Agaricomycetidae</taxon>
        <taxon>Agaricales</taxon>
        <taxon>Pluteineae</taxon>
        <taxon>Amanitaceae</taxon>
        <taxon>Amanita</taxon>
    </lineage>
</organism>
<keyword evidence="1" id="KW-0479">Metal-binding</keyword>
<dbReference type="Proteomes" id="UP000242287">
    <property type="component" value="Unassembled WGS sequence"/>
</dbReference>
<evidence type="ECO:0000256" key="2">
    <source>
        <dbReference type="SAM" id="MobiDB-lite"/>
    </source>
</evidence>
<proteinExistence type="predicted"/>
<dbReference type="PROSITE" id="PS00028">
    <property type="entry name" value="ZINC_FINGER_C2H2_1"/>
    <property type="match status" value="1"/>
</dbReference>
<dbReference type="GO" id="GO:0008270">
    <property type="term" value="F:zinc ion binding"/>
    <property type="evidence" value="ECO:0007669"/>
    <property type="project" value="UniProtKB-KW"/>
</dbReference>
<sequence length="330" mass="36563">MYVTSSNPHLLLLASVDHQATEYRDTHVDFTQQQSGNERGTIPKSSSGPVTMSLAKILNYPLDTPFLPQDEAIFKASPPAVELTDSSLHISSQVSSSSPTSYNMISTTSFERTPCSCDLSSGILSAQPVSPPQLLPQLPSHSFGSVPTVDRDQPRRPRNTRSSRRAARAPYQRPSSPPSEEPSPLKKPKYFDCVWMGCGMRLAFTRKVIEGHLLGHAAQLFRLGFLMIPKNLPKKHWYGPDKMPPKSFLKSCLTYCYWVDDLDCGHSGVLRGKPAGLCPLLTVQALFKHIIGRHLGGLRTKCLVCAKIFARSDSMLRHLRSAHPEYPRPG</sequence>
<feature type="domain" description="C2H2-type" evidence="3">
    <location>
        <begin position="300"/>
        <end position="323"/>
    </location>
</feature>
<dbReference type="AlphaFoldDB" id="A0A2A9NGK9"/>
<protein>
    <recommendedName>
        <fullName evidence="3">C2H2-type domain-containing protein</fullName>
    </recommendedName>
</protein>
<keyword evidence="1" id="KW-0863">Zinc-finger</keyword>
<accession>A0A2A9NGK9</accession>
<evidence type="ECO:0000259" key="3">
    <source>
        <dbReference type="PROSITE" id="PS50157"/>
    </source>
</evidence>
<keyword evidence="1" id="KW-0862">Zinc</keyword>
<name>A0A2A9NGK9_9AGAR</name>
<evidence type="ECO:0000256" key="1">
    <source>
        <dbReference type="PROSITE-ProRule" id="PRU00042"/>
    </source>
</evidence>
<evidence type="ECO:0000313" key="5">
    <source>
        <dbReference type="Proteomes" id="UP000242287"/>
    </source>
</evidence>
<dbReference type="InterPro" id="IPR013087">
    <property type="entry name" value="Znf_C2H2_type"/>
</dbReference>
<evidence type="ECO:0000313" key="4">
    <source>
        <dbReference type="EMBL" id="PFH48444.1"/>
    </source>
</evidence>
<feature type="compositionally biased region" description="Basic residues" evidence="2">
    <location>
        <begin position="156"/>
        <end position="167"/>
    </location>
</feature>
<feature type="region of interest" description="Disordered" evidence="2">
    <location>
        <begin position="128"/>
        <end position="185"/>
    </location>
</feature>